<dbReference type="GO" id="GO:0016020">
    <property type="term" value="C:membrane"/>
    <property type="evidence" value="ECO:0007669"/>
    <property type="project" value="UniProtKB-SubCell"/>
</dbReference>
<evidence type="ECO:0000256" key="5">
    <source>
        <dbReference type="ARBA" id="ARBA00023136"/>
    </source>
</evidence>
<comment type="subcellular location">
    <subcellularLocation>
        <location evidence="1">Membrane</location>
        <topology evidence="1">Multi-pass membrane protein</topology>
    </subcellularLocation>
</comment>
<dbReference type="AlphaFoldDB" id="A0A7N0U4P5"/>
<name>A0A7N0U4P5_KALFE</name>
<evidence type="ECO:0000313" key="9">
    <source>
        <dbReference type="Proteomes" id="UP000594263"/>
    </source>
</evidence>
<keyword evidence="3 6" id="KW-0812">Transmembrane</keyword>
<proteinExistence type="predicted"/>
<dbReference type="Gene3D" id="1.20.1250.20">
    <property type="entry name" value="MFS general substrate transporter like domains"/>
    <property type="match status" value="1"/>
</dbReference>
<keyword evidence="4 6" id="KW-1133">Transmembrane helix</keyword>
<evidence type="ECO:0000256" key="1">
    <source>
        <dbReference type="ARBA" id="ARBA00004141"/>
    </source>
</evidence>
<keyword evidence="9" id="KW-1185">Reference proteome</keyword>
<evidence type="ECO:0000313" key="8">
    <source>
        <dbReference type="EnsemblPlants" id="Kaladp0053s0548.1.v1.1"/>
    </source>
</evidence>
<dbReference type="Pfam" id="PF07690">
    <property type="entry name" value="MFS_1"/>
    <property type="match status" value="1"/>
</dbReference>
<organism evidence="8 9">
    <name type="scientific">Kalanchoe fedtschenkoi</name>
    <name type="common">Lavender scallops</name>
    <name type="synonym">South American air plant</name>
    <dbReference type="NCBI Taxonomy" id="63787"/>
    <lineage>
        <taxon>Eukaryota</taxon>
        <taxon>Viridiplantae</taxon>
        <taxon>Streptophyta</taxon>
        <taxon>Embryophyta</taxon>
        <taxon>Tracheophyta</taxon>
        <taxon>Spermatophyta</taxon>
        <taxon>Magnoliopsida</taxon>
        <taxon>eudicotyledons</taxon>
        <taxon>Gunneridae</taxon>
        <taxon>Pentapetalae</taxon>
        <taxon>Saxifragales</taxon>
        <taxon>Crassulaceae</taxon>
        <taxon>Kalanchoe</taxon>
    </lineage>
</organism>
<dbReference type="SUPFAM" id="SSF103473">
    <property type="entry name" value="MFS general substrate transporter"/>
    <property type="match status" value="1"/>
</dbReference>
<dbReference type="PANTHER" id="PTHR23504:SF15">
    <property type="entry name" value="MAJOR FACILITATOR SUPERFAMILY (MFS) PROFILE DOMAIN-CONTAINING PROTEIN"/>
    <property type="match status" value="1"/>
</dbReference>
<evidence type="ECO:0000256" key="6">
    <source>
        <dbReference type="SAM" id="Phobius"/>
    </source>
</evidence>
<dbReference type="PANTHER" id="PTHR23504">
    <property type="entry name" value="MAJOR FACILITATOR SUPERFAMILY DOMAIN-CONTAINING PROTEIN 10"/>
    <property type="match status" value="1"/>
</dbReference>
<protein>
    <recommendedName>
        <fullName evidence="7">Major facilitator superfamily (MFS) profile domain-containing protein</fullName>
    </recommendedName>
</protein>
<feature type="transmembrane region" description="Helical" evidence="6">
    <location>
        <begin position="165"/>
        <end position="190"/>
    </location>
</feature>
<reference evidence="8" key="1">
    <citation type="submission" date="2021-01" db="UniProtKB">
        <authorList>
            <consortium name="EnsemblPlants"/>
        </authorList>
    </citation>
    <scope>IDENTIFICATION</scope>
</reference>
<keyword evidence="5 6" id="KW-0472">Membrane</keyword>
<dbReference type="GO" id="GO:0022857">
    <property type="term" value="F:transmembrane transporter activity"/>
    <property type="evidence" value="ECO:0007669"/>
    <property type="project" value="InterPro"/>
</dbReference>
<dbReference type="EnsemblPlants" id="Kaladp0053s0548.1.v1.1">
    <property type="protein sequence ID" value="Kaladp0053s0548.1.v1.1"/>
    <property type="gene ID" value="Kaladp0053s0548.v1.1"/>
</dbReference>
<accession>A0A7N0U4P5</accession>
<dbReference type="PROSITE" id="PS50850">
    <property type="entry name" value="MFS"/>
    <property type="match status" value="1"/>
</dbReference>
<evidence type="ECO:0000256" key="2">
    <source>
        <dbReference type="ARBA" id="ARBA00022448"/>
    </source>
</evidence>
<dbReference type="Proteomes" id="UP000594263">
    <property type="component" value="Unplaced"/>
</dbReference>
<keyword evidence="2" id="KW-0813">Transport</keyword>
<feature type="domain" description="Major facilitator superfamily (MFS) profile" evidence="7">
    <location>
        <begin position="93"/>
        <end position="231"/>
    </location>
</feature>
<evidence type="ECO:0000259" key="7">
    <source>
        <dbReference type="PROSITE" id="PS50850"/>
    </source>
</evidence>
<dbReference type="Gramene" id="Kaladp0053s0548.1.v1.1">
    <property type="protein sequence ID" value="Kaladp0053s0548.1.v1.1"/>
    <property type="gene ID" value="Kaladp0053s0548.v1.1"/>
</dbReference>
<evidence type="ECO:0000256" key="4">
    <source>
        <dbReference type="ARBA" id="ARBA00022989"/>
    </source>
</evidence>
<sequence length="231" mass="26359">MWADWQREREELGFENQNFASMADEVLQEKHYVEGCPGCKVDMRKQSTSGFPVKELFSMWLVVLCNGKRVSFMMIWKCLMFCPAEIHVFFHEGFLSFCLSLLLSALPISSLYPFLYFMIRDFHVAKRDEDIGCYAGYVGAALMLGRVFTSVFWGVIADLYGRKPVIIFGIVSVIILNTLFGLSINIWMALATRFLLGLFKGLLGPIKAYAVELSRKEYQAMGLSVVHLRSQ</sequence>
<evidence type="ECO:0000256" key="3">
    <source>
        <dbReference type="ARBA" id="ARBA00022692"/>
    </source>
</evidence>
<feature type="transmembrane region" description="Helical" evidence="6">
    <location>
        <begin position="131"/>
        <end position="153"/>
    </location>
</feature>
<dbReference type="InterPro" id="IPR011701">
    <property type="entry name" value="MFS"/>
</dbReference>
<dbReference type="InterPro" id="IPR036259">
    <property type="entry name" value="MFS_trans_sf"/>
</dbReference>
<dbReference type="OMA" id="WSINIGC"/>
<dbReference type="InterPro" id="IPR020846">
    <property type="entry name" value="MFS_dom"/>
</dbReference>
<feature type="transmembrane region" description="Helical" evidence="6">
    <location>
        <begin position="94"/>
        <end position="119"/>
    </location>
</feature>